<dbReference type="EC" id="3.4.11.-" evidence="7"/>
<dbReference type="InterPro" id="IPR000994">
    <property type="entry name" value="Pept_M24"/>
</dbReference>
<dbReference type="PANTHER" id="PTHR46112">
    <property type="entry name" value="AMINOPEPTIDASE"/>
    <property type="match status" value="1"/>
</dbReference>
<reference evidence="7 8" key="1">
    <citation type="submission" date="2019-02" db="EMBL/GenBank/DDBJ databases">
        <title>Planctomycetal bacteria perform biofilm scaping via a novel small molecule.</title>
        <authorList>
            <person name="Jeske O."/>
            <person name="Boedeker C."/>
            <person name="Wiegand S."/>
            <person name="Breitling P."/>
            <person name="Kallscheuer N."/>
            <person name="Jogler M."/>
            <person name="Rohde M."/>
            <person name="Petersen J."/>
            <person name="Medema M.H."/>
            <person name="Surup F."/>
            <person name="Jogler C."/>
        </authorList>
    </citation>
    <scope>NUCLEOTIDE SEQUENCE [LARGE SCALE GENOMIC DNA]</scope>
    <source>
        <strain evidence="7 8">Mal15</strain>
    </source>
</reference>
<evidence type="ECO:0000256" key="5">
    <source>
        <dbReference type="RuleBase" id="RU000590"/>
    </source>
</evidence>
<evidence type="ECO:0000259" key="6">
    <source>
        <dbReference type="Pfam" id="PF00557"/>
    </source>
</evidence>
<evidence type="ECO:0000313" key="7">
    <source>
        <dbReference type="EMBL" id="QEF98716.1"/>
    </source>
</evidence>
<dbReference type="AlphaFoldDB" id="A0A5B9MEY8"/>
<feature type="domain" description="Peptidase M24" evidence="6">
    <location>
        <begin position="142"/>
        <end position="363"/>
    </location>
</feature>
<keyword evidence="1" id="KW-0645">Protease</keyword>
<comment type="similarity">
    <text evidence="5">Belongs to the peptidase M24B family.</text>
</comment>
<evidence type="ECO:0000256" key="1">
    <source>
        <dbReference type="ARBA" id="ARBA00022670"/>
    </source>
</evidence>
<organism evidence="7 8">
    <name type="scientific">Stieleria maiorica</name>
    <dbReference type="NCBI Taxonomy" id="2795974"/>
    <lineage>
        <taxon>Bacteria</taxon>
        <taxon>Pseudomonadati</taxon>
        <taxon>Planctomycetota</taxon>
        <taxon>Planctomycetia</taxon>
        <taxon>Pirellulales</taxon>
        <taxon>Pirellulaceae</taxon>
        <taxon>Stieleria</taxon>
    </lineage>
</organism>
<dbReference type="CDD" id="cd01066">
    <property type="entry name" value="APP_MetAP"/>
    <property type="match status" value="1"/>
</dbReference>
<accession>A0A5B9MEY8</accession>
<dbReference type="EMBL" id="CP036264">
    <property type="protein sequence ID" value="QEF98716.1"/>
    <property type="molecule type" value="Genomic_DNA"/>
</dbReference>
<dbReference type="PANTHER" id="PTHR46112:SF3">
    <property type="entry name" value="AMINOPEPTIDASE YPDF"/>
    <property type="match status" value="1"/>
</dbReference>
<dbReference type="SUPFAM" id="SSF55920">
    <property type="entry name" value="Creatinase/aminopeptidase"/>
    <property type="match status" value="1"/>
</dbReference>
<dbReference type="Gene3D" id="3.90.230.10">
    <property type="entry name" value="Creatinase/methionine aminopeptidase superfamily"/>
    <property type="match status" value="1"/>
</dbReference>
<proteinExistence type="inferred from homology"/>
<evidence type="ECO:0000313" key="8">
    <source>
        <dbReference type="Proteomes" id="UP000321353"/>
    </source>
</evidence>
<dbReference type="KEGG" id="smam:Mal15_27710"/>
<dbReference type="GO" id="GO:0008237">
    <property type="term" value="F:metallopeptidase activity"/>
    <property type="evidence" value="ECO:0007669"/>
    <property type="project" value="UniProtKB-KW"/>
</dbReference>
<dbReference type="GO" id="GO:0006508">
    <property type="term" value="P:proteolysis"/>
    <property type="evidence" value="ECO:0007669"/>
    <property type="project" value="UniProtKB-KW"/>
</dbReference>
<gene>
    <name evidence="7" type="ORF">Mal15_27710</name>
</gene>
<dbReference type="InterPro" id="IPR001131">
    <property type="entry name" value="Peptidase_M24B_aminopep-P_CS"/>
</dbReference>
<keyword evidence="7" id="KW-0031">Aminopeptidase</keyword>
<keyword evidence="8" id="KW-1185">Reference proteome</keyword>
<evidence type="ECO:0000256" key="2">
    <source>
        <dbReference type="ARBA" id="ARBA00022723"/>
    </source>
</evidence>
<name>A0A5B9MEY8_9BACT</name>
<dbReference type="Proteomes" id="UP000321353">
    <property type="component" value="Chromosome"/>
</dbReference>
<keyword evidence="2 5" id="KW-0479">Metal-binding</keyword>
<evidence type="ECO:0000256" key="3">
    <source>
        <dbReference type="ARBA" id="ARBA00022801"/>
    </source>
</evidence>
<keyword evidence="4" id="KW-0482">Metalloprotease</keyword>
<dbReference type="Pfam" id="PF00557">
    <property type="entry name" value="Peptidase_M24"/>
    <property type="match status" value="1"/>
</dbReference>
<dbReference type="RefSeq" id="WP_147868216.1">
    <property type="nucleotide sequence ID" value="NZ_CP036264.1"/>
</dbReference>
<dbReference type="GO" id="GO:0046872">
    <property type="term" value="F:metal ion binding"/>
    <property type="evidence" value="ECO:0007669"/>
    <property type="project" value="UniProtKB-KW"/>
</dbReference>
<sequence length="380" mass="41230">MPDVSLPAIFAGIPLKNPSLFRRICVPIGDPAAWIETPDHRVAIVRDIEMDRVRGSSNADRVVCPADYEPAGKLDADRETATAQAVAEYCRRENLASVRVDRTLPFVFAWHLQQAGIELSYDSDLGVIDRRQKTEQEISWLAEAQSVTETVMRFICETIARSTVAADGTLVHDGETLTSERTRAMAAAEFLRRDYSMSHGAIVATAPDVADCHHAGTGALRTGVPVIVDLFPMNNQTRYWGDCTRTVVHGQPTEMVRKMHAAVVAAKAAAVKQLRVGQTAESVHLAADQALLGAGFDSSRGTVSDQPTIQHGTGHGIGLDVHEPILLDLGGGPVLEREVFTVEPGLYGRSVGGVRVEDMLVVRDGDAQNLNQLHEGLDWT</sequence>
<keyword evidence="3 7" id="KW-0378">Hydrolase</keyword>
<dbReference type="InterPro" id="IPR036005">
    <property type="entry name" value="Creatinase/aminopeptidase-like"/>
</dbReference>
<dbReference type="PROSITE" id="PS00491">
    <property type="entry name" value="PROLINE_PEPTIDASE"/>
    <property type="match status" value="1"/>
</dbReference>
<dbReference type="InterPro" id="IPR050659">
    <property type="entry name" value="Peptidase_M24B"/>
</dbReference>
<evidence type="ECO:0000256" key="4">
    <source>
        <dbReference type="ARBA" id="ARBA00023049"/>
    </source>
</evidence>
<dbReference type="GO" id="GO:0004177">
    <property type="term" value="F:aminopeptidase activity"/>
    <property type="evidence" value="ECO:0007669"/>
    <property type="project" value="UniProtKB-KW"/>
</dbReference>
<protein>
    <submittedName>
        <fullName evidence="7">Aminopeptidase</fullName>
        <ecNumber evidence="7">3.4.11.-</ecNumber>
    </submittedName>
</protein>